<name>A0A4V3WM43_CAMSN</name>
<reference evidence="3 4" key="1">
    <citation type="journal article" date="2018" name="Proc. Natl. Acad. Sci. U.S.A.">
        <title>Draft genome sequence of Camellia sinensis var. sinensis provides insights into the evolution of the tea genome and tea quality.</title>
        <authorList>
            <person name="Wei C."/>
            <person name="Yang H."/>
            <person name="Wang S."/>
            <person name="Zhao J."/>
            <person name="Liu C."/>
            <person name="Gao L."/>
            <person name="Xia E."/>
            <person name="Lu Y."/>
            <person name="Tai Y."/>
            <person name="She G."/>
            <person name="Sun J."/>
            <person name="Cao H."/>
            <person name="Tong W."/>
            <person name="Gao Q."/>
            <person name="Li Y."/>
            <person name="Deng W."/>
            <person name="Jiang X."/>
            <person name="Wang W."/>
            <person name="Chen Q."/>
            <person name="Zhang S."/>
            <person name="Li H."/>
            <person name="Wu J."/>
            <person name="Wang P."/>
            <person name="Li P."/>
            <person name="Shi C."/>
            <person name="Zheng F."/>
            <person name="Jian J."/>
            <person name="Huang B."/>
            <person name="Shan D."/>
            <person name="Shi M."/>
            <person name="Fang C."/>
            <person name="Yue Y."/>
            <person name="Li F."/>
            <person name="Li D."/>
            <person name="Wei S."/>
            <person name="Han B."/>
            <person name="Jiang C."/>
            <person name="Yin Y."/>
            <person name="Xia T."/>
            <person name="Zhang Z."/>
            <person name="Bennetzen J.L."/>
            <person name="Zhao S."/>
            <person name="Wan X."/>
        </authorList>
    </citation>
    <scope>NUCLEOTIDE SEQUENCE [LARGE SCALE GENOMIC DNA]</scope>
    <source>
        <strain evidence="4">cv. Shuchazao</strain>
        <tissue evidence="3">Leaf</tissue>
    </source>
</reference>
<dbReference type="GO" id="GO:0006751">
    <property type="term" value="P:glutathione catabolic process"/>
    <property type="evidence" value="ECO:0007669"/>
    <property type="project" value="InterPro"/>
</dbReference>
<dbReference type="PANTHER" id="PTHR33874">
    <property type="entry name" value="RING FINGER PROTEIN"/>
    <property type="match status" value="1"/>
</dbReference>
<dbReference type="InterPro" id="IPR036568">
    <property type="entry name" value="GGCT-like_sf"/>
</dbReference>
<comment type="caution">
    <text evidence="3">The sequence shown here is derived from an EMBL/GenBank/DDBJ whole genome shotgun (WGS) entry which is preliminary data.</text>
</comment>
<dbReference type="Pfam" id="PF04752">
    <property type="entry name" value="ChaC"/>
    <property type="match status" value="1"/>
</dbReference>
<protein>
    <recommendedName>
        <fullName evidence="1">glutathione-specific gamma-glutamylcyclotransferase</fullName>
        <ecNumber evidence="1">4.3.2.7</ecNumber>
    </recommendedName>
</protein>
<accession>A0A4V3WM43</accession>
<dbReference type="InterPro" id="IPR013024">
    <property type="entry name" value="GGCT-like"/>
</dbReference>
<evidence type="ECO:0000256" key="1">
    <source>
        <dbReference type="ARBA" id="ARBA00012344"/>
    </source>
</evidence>
<keyword evidence="2" id="KW-0456">Lyase</keyword>
<dbReference type="EMBL" id="SDRB02010206">
    <property type="protein sequence ID" value="THG07177.1"/>
    <property type="molecule type" value="Genomic_DNA"/>
</dbReference>
<dbReference type="InterPro" id="IPR006840">
    <property type="entry name" value="ChaC"/>
</dbReference>
<gene>
    <name evidence="3" type="ORF">TEA_003699</name>
</gene>
<keyword evidence="4" id="KW-1185">Reference proteome</keyword>
<dbReference type="CDD" id="cd06661">
    <property type="entry name" value="GGCT_like"/>
    <property type="match status" value="1"/>
</dbReference>
<dbReference type="AlphaFoldDB" id="A0A4V3WM43"/>
<dbReference type="PANTHER" id="PTHR33874:SF4">
    <property type="entry name" value="EXPRESSED PROTEIN"/>
    <property type="match status" value="1"/>
</dbReference>
<proteinExistence type="predicted"/>
<dbReference type="Gene3D" id="3.10.490.10">
    <property type="entry name" value="Gamma-glutamyl cyclotransferase-like"/>
    <property type="match status" value="1"/>
</dbReference>
<dbReference type="SUPFAM" id="SSF110857">
    <property type="entry name" value="Gamma-glutamyl cyclotransferase-like"/>
    <property type="match status" value="1"/>
</dbReference>
<sequence length="421" mass="47691">MVMWVFGYGSLIWKAGFNYDDRLFGFIKNYRRVFYQGSTDHRGTPEYPGRTVTLEPAEGEICWGAAYKISGKEDKETALTYLEVREKQYDQKAYVDFFTDPVASKPAISGVMVYVASPDKKLNPNYLGPASLEEIAKQIIHAEGPSGPNRDYLFQLEKALIQSEVAKTVLEVADVAWTAVECRRRHQHEHEHEDSEETPSEEELECMRSENRRLRNLLEQNLKLLQNLSESPCLLQDCPPDLYDRLVATVESEKFLTQLKSLHDESVDGIGSKFPFKEASGADLQSAEVHVDHEEPSWWVWVTDEMVPSDVEEQSGIDNEKYLVVCEEQVVDGVANFMARCVLSNPKAQTLTPEELQKTLNKALGGMNKLEKMLNVWHAGKLFYTLSTWGLALAGLYRTRVVLRLAATGVHHTSKLVLKAL</sequence>
<organism evidence="3 4">
    <name type="scientific">Camellia sinensis var. sinensis</name>
    <name type="common">China tea</name>
    <dbReference type="NCBI Taxonomy" id="542762"/>
    <lineage>
        <taxon>Eukaryota</taxon>
        <taxon>Viridiplantae</taxon>
        <taxon>Streptophyta</taxon>
        <taxon>Embryophyta</taxon>
        <taxon>Tracheophyta</taxon>
        <taxon>Spermatophyta</taxon>
        <taxon>Magnoliopsida</taxon>
        <taxon>eudicotyledons</taxon>
        <taxon>Gunneridae</taxon>
        <taxon>Pentapetalae</taxon>
        <taxon>asterids</taxon>
        <taxon>Ericales</taxon>
        <taxon>Theaceae</taxon>
        <taxon>Camellia</taxon>
    </lineage>
</organism>
<evidence type="ECO:0000313" key="3">
    <source>
        <dbReference type="EMBL" id="THG07177.1"/>
    </source>
</evidence>
<dbReference type="EC" id="4.3.2.7" evidence="1"/>
<evidence type="ECO:0000256" key="2">
    <source>
        <dbReference type="ARBA" id="ARBA00023239"/>
    </source>
</evidence>
<evidence type="ECO:0000313" key="4">
    <source>
        <dbReference type="Proteomes" id="UP000306102"/>
    </source>
</evidence>
<dbReference type="Proteomes" id="UP000306102">
    <property type="component" value="Unassembled WGS sequence"/>
</dbReference>
<dbReference type="GO" id="GO:0061928">
    <property type="term" value="F:glutathione specific gamma-glutamylcyclotransferase activity"/>
    <property type="evidence" value="ECO:0007669"/>
    <property type="project" value="UniProtKB-EC"/>
</dbReference>